<dbReference type="InterPro" id="IPR036291">
    <property type="entry name" value="NAD(P)-bd_dom_sf"/>
</dbReference>
<dbReference type="GO" id="GO:0006633">
    <property type="term" value="P:fatty acid biosynthetic process"/>
    <property type="evidence" value="ECO:0007669"/>
    <property type="project" value="InterPro"/>
</dbReference>
<dbReference type="PROSITE" id="PS00606">
    <property type="entry name" value="KS3_1"/>
    <property type="match status" value="1"/>
</dbReference>
<dbReference type="SUPFAM" id="SSF51735">
    <property type="entry name" value="NAD(P)-binding Rossmann-fold domains"/>
    <property type="match status" value="3"/>
</dbReference>
<dbReference type="InterPro" id="IPR016035">
    <property type="entry name" value="Acyl_Trfase/lysoPLipase"/>
</dbReference>
<dbReference type="InterPro" id="IPR014030">
    <property type="entry name" value="Ketoacyl_synth_N"/>
</dbReference>
<dbReference type="Gene3D" id="3.40.50.720">
    <property type="entry name" value="NAD(P)-binding Rossmann-like Domain"/>
    <property type="match status" value="2"/>
</dbReference>
<dbReference type="RefSeq" id="WP_162424953.1">
    <property type="nucleotide sequence ID" value="NZ_WVIE01000030.1"/>
</dbReference>
<dbReference type="PANTHER" id="PTHR43775">
    <property type="entry name" value="FATTY ACID SYNTHASE"/>
    <property type="match status" value="1"/>
</dbReference>
<proteinExistence type="predicted"/>
<dbReference type="CDD" id="cd00833">
    <property type="entry name" value="PKS"/>
    <property type="match status" value="1"/>
</dbReference>
<keyword evidence="2" id="KW-0597">Phosphoprotein</keyword>
<evidence type="ECO:0000313" key="7">
    <source>
        <dbReference type="Proteomes" id="UP000646053"/>
    </source>
</evidence>
<dbReference type="PANTHER" id="PTHR43775:SF37">
    <property type="entry name" value="SI:DKEY-61P9.11"/>
    <property type="match status" value="1"/>
</dbReference>
<dbReference type="FunFam" id="3.40.366.10:FF:000002">
    <property type="entry name" value="Probable polyketide synthase 2"/>
    <property type="match status" value="1"/>
</dbReference>
<protein>
    <submittedName>
        <fullName evidence="6">SDR family NAD(P)-dependent oxidoreductase</fullName>
    </submittedName>
</protein>
<dbReference type="EMBL" id="WVIE01000030">
    <property type="protein sequence ID" value="NDJ19426.1"/>
    <property type="molecule type" value="Genomic_DNA"/>
</dbReference>
<reference evidence="6" key="1">
    <citation type="submission" date="2019-12" db="EMBL/GenBank/DDBJ databases">
        <title>High-Quality draft genome sequences of three cyanobacteria isolated from the limestone walls of the Old Cathedral of Coimbra.</title>
        <authorList>
            <person name="Tiago I."/>
            <person name="Soares F."/>
            <person name="Portugal A."/>
        </authorList>
    </citation>
    <scope>NUCLEOTIDE SEQUENCE</scope>
    <source>
        <strain evidence="6">A</strain>
    </source>
</reference>
<dbReference type="InterPro" id="IPR036736">
    <property type="entry name" value="ACP-like_sf"/>
</dbReference>
<dbReference type="GO" id="GO:0004315">
    <property type="term" value="F:3-oxoacyl-[acyl-carrier-protein] synthase activity"/>
    <property type="evidence" value="ECO:0007669"/>
    <property type="project" value="InterPro"/>
</dbReference>
<dbReference type="Gene3D" id="3.40.366.10">
    <property type="entry name" value="Malonyl-Coenzyme A Acyl Carrier Protein, domain 2"/>
    <property type="match status" value="1"/>
</dbReference>
<dbReference type="InterPro" id="IPR013968">
    <property type="entry name" value="PKS_KR"/>
</dbReference>
<gene>
    <name evidence="6" type="ORF">GS601_19405</name>
</gene>
<dbReference type="PROSITE" id="PS00012">
    <property type="entry name" value="PHOSPHOPANTETHEINE"/>
    <property type="match status" value="1"/>
</dbReference>
<evidence type="ECO:0000256" key="1">
    <source>
        <dbReference type="ARBA" id="ARBA00022450"/>
    </source>
</evidence>
<dbReference type="FunFam" id="3.40.47.10:FF:000019">
    <property type="entry name" value="Polyketide synthase type I"/>
    <property type="match status" value="1"/>
</dbReference>
<dbReference type="InterPro" id="IPR013120">
    <property type="entry name" value="FAR_NAD-bd"/>
</dbReference>
<dbReference type="SUPFAM" id="SSF47336">
    <property type="entry name" value="ACP-like"/>
    <property type="match status" value="1"/>
</dbReference>
<dbReference type="Pfam" id="PF00550">
    <property type="entry name" value="PP-binding"/>
    <property type="match status" value="1"/>
</dbReference>
<evidence type="ECO:0000259" key="4">
    <source>
        <dbReference type="PROSITE" id="PS50075"/>
    </source>
</evidence>
<dbReference type="CDD" id="cd08955">
    <property type="entry name" value="KR_2_FAS_SDR_x"/>
    <property type="match status" value="1"/>
</dbReference>
<dbReference type="Gene3D" id="3.30.70.3290">
    <property type="match status" value="1"/>
</dbReference>
<dbReference type="Pfam" id="PF21394">
    <property type="entry name" value="Beta-ketacyl_N"/>
    <property type="match status" value="1"/>
</dbReference>
<dbReference type="GO" id="GO:0071770">
    <property type="term" value="P:DIM/DIP cell wall layer assembly"/>
    <property type="evidence" value="ECO:0007669"/>
    <property type="project" value="TreeGrafter"/>
</dbReference>
<organism evidence="6 7">
    <name type="scientific">Myxacorys almedinensis A</name>
    <dbReference type="NCBI Taxonomy" id="2690445"/>
    <lineage>
        <taxon>Bacteria</taxon>
        <taxon>Bacillati</taxon>
        <taxon>Cyanobacteriota</taxon>
        <taxon>Cyanophyceae</taxon>
        <taxon>Leptolyngbyales</taxon>
        <taxon>Leptolyngbyaceae</taxon>
        <taxon>Myxacorys</taxon>
        <taxon>Myxacorys almedinensis</taxon>
    </lineage>
</organism>
<evidence type="ECO:0000313" key="6">
    <source>
        <dbReference type="EMBL" id="NDJ19426.1"/>
    </source>
</evidence>
<dbReference type="PROSITE" id="PS50075">
    <property type="entry name" value="CARRIER"/>
    <property type="match status" value="1"/>
</dbReference>
<dbReference type="SUPFAM" id="SSF55048">
    <property type="entry name" value="Probable ACP-binding domain of malonyl-CoA ACP transacylase"/>
    <property type="match status" value="1"/>
</dbReference>
<dbReference type="Proteomes" id="UP000646053">
    <property type="component" value="Unassembled WGS sequence"/>
</dbReference>
<dbReference type="SUPFAM" id="SSF52151">
    <property type="entry name" value="FabD/lysophospholipase-like"/>
    <property type="match status" value="1"/>
</dbReference>
<dbReference type="GO" id="GO:0005886">
    <property type="term" value="C:plasma membrane"/>
    <property type="evidence" value="ECO:0007669"/>
    <property type="project" value="TreeGrafter"/>
</dbReference>
<accession>A0A8J7Z790</accession>
<dbReference type="InterPro" id="IPR001227">
    <property type="entry name" value="Ac_transferase_dom_sf"/>
</dbReference>
<dbReference type="SMART" id="SM00827">
    <property type="entry name" value="PKS_AT"/>
    <property type="match status" value="1"/>
</dbReference>
<dbReference type="SMART" id="SM00822">
    <property type="entry name" value="PKS_KR"/>
    <property type="match status" value="1"/>
</dbReference>
<keyword evidence="7" id="KW-1185">Reference proteome</keyword>
<dbReference type="InterPro" id="IPR050091">
    <property type="entry name" value="PKS_NRPS_Biosynth_Enz"/>
</dbReference>
<dbReference type="Pfam" id="PF00109">
    <property type="entry name" value="ketoacyl-synt"/>
    <property type="match status" value="1"/>
</dbReference>
<feature type="domain" description="Ketosynthase family 3 (KS3)" evidence="5">
    <location>
        <begin position="1"/>
        <end position="423"/>
    </location>
</feature>
<dbReference type="GO" id="GO:0031177">
    <property type="term" value="F:phosphopantetheine binding"/>
    <property type="evidence" value="ECO:0007669"/>
    <property type="project" value="InterPro"/>
</dbReference>
<dbReference type="InterPro" id="IPR020806">
    <property type="entry name" value="PKS_PP-bd"/>
</dbReference>
<dbReference type="InterPro" id="IPR016036">
    <property type="entry name" value="Malonyl_transacylase_ACP-bd"/>
</dbReference>
<dbReference type="InterPro" id="IPR014031">
    <property type="entry name" value="Ketoacyl_synth_C"/>
</dbReference>
<keyword evidence="3" id="KW-0808">Transferase</keyword>
<dbReference type="Pfam" id="PF02801">
    <property type="entry name" value="Ketoacyl-synt_C"/>
    <property type="match status" value="1"/>
</dbReference>
<dbReference type="GO" id="GO:0004312">
    <property type="term" value="F:fatty acid synthase activity"/>
    <property type="evidence" value="ECO:0007669"/>
    <property type="project" value="TreeGrafter"/>
</dbReference>
<sequence>MEPIAIIGIGCRFPGARDPESFWQLLHNGVDSVSEIPRERWDVDAFYDPEPGTPGKMSTRYGGFLEQVDRFDPAFFGISPREVERMDPQQRLVLEVAWEALENAGIIPAALGGTQTGVFMGIGNYDYCRILARDLSRVNAYDGTGNTLSIAANRLSYILNLRGPSVVIETACSSSLVALHFACRSLQSRESDVCLVGGVSLMLSPEPFITYSHARMMAPDGRCKTFDASADGYVRGEGCGMVVLKRLSDAREDADNILAVMRGTAINQDGLSNGLTAPNGPSQQAVIRQALDNAGVAPAQISYVETHGTGTPLGDPIEVKSLKAVLMRDRKPDQPCWLGSVKTNIGHLEAASGIASVIKVALAMQHREIPPHLHLKQLNPYISLEGTPLAIPTERQPWLTEERFAGISAFGFGGTNCHVVLEAADSGLSGVSATPRSTTQDSSTVDRPLHVLTLSAKDETALQALAQRYADFLATHSDVSLSDVCFTANTTRSQFDHRLAIVAESADHLRDQLAAFAAVPAGLVKEHPNGGKKRPKIAFLFTGQGSQYVGMGRQLYETQPMFRQALDRCDAILRSYLDIPLLEILYADSGSAPKLDETAYTQPALFALEYSLYQLWRSWGIEPAIVMGHSVGEYVAACVAGVFSLEDGLKLIAARARLMQALPQDGEMVAVFATEGQVAAAIQPYTDVAIAAINGAQSIVMSGRRQSVEAAIATLNAQGIKTRKLNVSHAFHSPLMEPMLDEFKRVAAEVSYSSPTLKFVSNLTGELATDQVATPEYWCQHVRQPVRFATGMETLYEQKYNVFVEIGAKPTLIGMARADCEFSNANSNTGNTLSDRSSLLWLASLTPKQADWQQILESLTVLYERGVAVDWAAFDRAYPRRRLHLPTYPFQRQRYWVDIPENGVAKTPDSIPHLLNSADSQQLIQQLETTGSLSAEELSLLPKLLELLTQQTQKPADPIEQTAQNWLYEIEWQLKPRTSNRPSQESGCWLILADKGGIGDAIAQRLRDRAQPCILVYPGETYEAAAPGTFSINPAERADFERLLTEGLATLDHPLRGILHLWSVEPISAKTITLPSLEQAQILGVGSVLHLLQTLQAKFTAALPRLWLVTQGAVPVDASLRAVAQAPLWGLGKVVALEHPDLWGGLIDLPADAIAAISSLQAELEDAQEDDQIALRDGQRYVARLVQKPVPAPQEAIVRAAGTYLITGGLGALGLKVAQWLVEKGARQLVLMARREPSSEAQETLCQLEQIGAKIVVAQADVTCAVDVSRMLEDIQAAMPPLRGIIHAAGVLDDGILLQQNWAQFTRVMHPKVQGAWNLHTLTQTLPLDFFVLFSSAASLLGSPGQGNYAAANAFLDALAHHRRSQKLPGLSINWGAWSDIGMAATLSSRHQARLATQGLSAIAPEQGLYLLGQLLGQPLAQVGVLPVEWSVFGQQFSPGQHPPLLSELLRDAHPNVAPLSAQQREFLQRLQSASEGDRQPLLKTYLQEKAAKVLGLTTSAIDTERSLHDLGLDSLMAVELTSLIRTDLQVDLPVRALIEDPSIANLAALLAAQLNPEGAKPEETTVLDLSAEAVLDPSINPANAIIQPAIAPTSILLTGATGFLGAFLLHDLLEQTQAEIYCLVRSTDAESAKIRLQKNLESYDLWNERFSSRIILVLGDLAQPQLGLSAEQFETLASQIDSIYHNGALLNYIYPYSKFKPINVLGTQEILKLACQIKVKPVHYISSVAVFESSAYYGKKVTEADVIDRSEGIYLGYSQSKWVSEKLVQIASDRGLPVTIYRPPLVSGHSKTGVWNTDGFLCRMIQGCIQMGSIMTDLDLMLDLSPVDYNSQAIVYLSKQKSSIGKVFHLQNPHLLHWSQLVEFICSLGYPMEKVSFQEWQVKLSQARDNPLYPLIPFFGQKWSEDQLTYIELNQQDKRPQITCEATIAALAGSSIDCPPQDAQLLSTYFSYFIRSGFLEAPKVGISSK</sequence>
<evidence type="ECO:0000259" key="5">
    <source>
        <dbReference type="PROSITE" id="PS52004"/>
    </source>
</evidence>
<dbReference type="InterPro" id="IPR016039">
    <property type="entry name" value="Thiolase-like"/>
</dbReference>
<dbReference type="GO" id="GO:0005737">
    <property type="term" value="C:cytoplasm"/>
    <property type="evidence" value="ECO:0007669"/>
    <property type="project" value="TreeGrafter"/>
</dbReference>
<dbReference type="InterPro" id="IPR006162">
    <property type="entry name" value="Ppantetheine_attach_site"/>
</dbReference>
<dbReference type="Pfam" id="PF22621">
    <property type="entry name" value="CurL-like_PKS_C"/>
    <property type="match status" value="1"/>
</dbReference>
<dbReference type="PROSITE" id="PS52004">
    <property type="entry name" value="KS3_2"/>
    <property type="match status" value="1"/>
</dbReference>
<dbReference type="InterPro" id="IPR018201">
    <property type="entry name" value="Ketoacyl_synth_AS"/>
</dbReference>
<dbReference type="NCBIfam" id="TIGR01746">
    <property type="entry name" value="Thioester-redct"/>
    <property type="match status" value="1"/>
</dbReference>
<dbReference type="SMART" id="SM01294">
    <property type="entry name" value="PKS_PP_betabranch"/>
    <property type="match status" value="1"/>
</dbReference>
<dbReference type="InterPro" id="IPR014043">
    <property type="entry name" value="Acyl_transferase_dom"/>
</dbReference>
<name>A0A8J7Z790_9CYAN</name>
<keyword evidence="1" id="KW-0596">Phosphopantetheine</keyword>
<dbReference type="SMART" id="SM00823">
    <property type="entry name" value="PKS_PP"/>
    <property type="match status" value="1"/>
</dbReference>
<dbReference type="SUPFAM" id="SSF53901">
    <property type="entry name" value="Thiolase-like"/>
    <property type="match status" value="1"/>
</dbReference>
<dbReference type="CDD" id="cd05235">
    <property type="entry name" value="SDR_e1"/>
    <property type="match status" value="1"/>
</dbReference>
<evidence type="ECO:0000256" key="3">
    <source>
        <dbReference type="ARBA" id="ARBA00022679"/>
    </source>
</evidence>
<dbReference type="Gene3D" id="3.40.47.10">
    <property type="match status" value="1"/>
</dbReference>
<dbReference type="Pfam" id="PF07993">
    <property type="entry name" value="NAD_binding_4"/>
    <property type="match status" value="1"/>
</dbReference>
<evidence type="ECO:0000256" key="2">
    <source>
        <dbReference type="ARBA" id="ARBA00022553"/>
    </source>
</evidence>
<dbReference type="Gene3D" id="1.10.1200.10">
    <property type="entry name" value="ACP-like"/>
    <property type="match status" value="1"/>
</dbReference>
<dbReference type="SMART" id="SM00825">
    <property type="entry name" value="PKS_KS"/>
    <property type="match status" value="1"/>
</dbReference>
<dbReference type="InterPro" id="IPR010080">
    <property type="entry name" value="Thioester_reductase-like_dom"/>
</dbReference>
<dbReference type="InterPro" id="IPR009081">
    <property type="entry name" value="PP-bd_ACP"/>
</dbReference>
<feature type="domain" description="Carrier" evidence="4">
    <location>
        <begin position="1481"/>
        <end position="1555"/>
    </location>
</feature>
<dbReference type="Pfam" id="PF08659">
    <property type="entry name" value="KR"/>
    <property type="match status" value="1"/>
</dbReference>
<dbReference type="Pfam" id="PF00698">
    <property type="entry name" value="Acyl_transf_1"/>
    <property type="match status" value="1"/>
</dbReference>
<dbReference type="InterPro" id="IPR020841">
    <property type="entry name" value="PKS_Beta-ketoAc_synthase_dom"/>
</dbReference>
<dbReference type="InterPro" id="IPR057326">
    <property type="entry name" value="KR_dom"/>
</dbReference>
<dbReference type="InterPro" id="IPR049490">
    <property type="entry name" value="C883_1060-like_KR_N"/>
</dbReference>
<comment type="caution">
    <text evidence="6">The sequence shown here is derived from an EMBL/GenBank/DDBJ whole genome shotgun (WGS) entry which is preliminary data.</text>
</comment>